<reference evidence="2" key="1">
    <citation type="journal article" date="2023" name="Commun. Biol.">
        <title>Genome analysis of Parmales, the sister group of diatoms, reveals the evolutionary specialization of diatoms from phago-mixotrophs to photoautotrophs.</title>
        <authorList>
            <person name="Ban H."/>
            <person name="Sato S."/>
            <person name="Yoshikawa S."/>
            <person name="Yamada K."/>
            <person name="Nakamura Y."/>
            <person name="Ichinomiya M."/>
            <person name="Sato N."/>
            <person name="Blanc-Mathieu R."/>
            <person name="Endo H."/>
            <person name="Kuwata A."/>
            <person name="Ogata H."/>
        </authorList>
    </citation>
    <scope>NUCLEOTIDE SEQUENCE [LARGE SCALE GENOMIC DNA]</scope>
</reference>
<protein>
    <submittedName>
        <fullName evidence="1">Uncharacterized protein</fullName>
    </submittedName>
</protein>
<sequence>MALVPLFHASAAKTGTSDLPTLFCPTQTDMNSEFGNAEFGNNGWILTGDARVSSKTAWNLLGGYMQFTMDVSNTADGVNTNFYTSSPGKENLGASTYCDDQGDGEQGCMEMDIIENNGKCAMQTTVHTFQTDGQPNNGDCDRWGCAASMPLPDSHVFEIKAMFNEDGSMDVFLDGALHTGYSLYPVPSDNSNSVVVSTMNSIGAVIESSQWFGWAPESDSCPSGSSGGLSSSVLKISDVQVFGKVVQGPTPTLCSELMLDPTPGLRGVAKR</sequence>
<dbReference type="InterPro" id="IPR013320">
    <property type="entry name" value="ConA-like_dom_sf"/>
</dbReference>
<dbReference type="EMBL" id="BLQM01000099">
    <property type="protein sequence ID" value="GMH63392.1"/>
    <property type="molecule type" value="Genomic_DNA"/>
</dbReference>
<gene>
    <name evidence="1" type="ORF">TL16_g03698</name>
</gene>
<dbReference type="SUPFAM" id="SSF49899">
    <property type="entry name" value="Concanavalin A-like lectins/glucanases"/>
    <property type="match status" value="1"/>
</dbReference>
<accession>A0A9W7E230</accession>
<evidence type="ECO:0000313" key="2">
    <source>
        <dbReference type="Proteomes" id="UP001162640"/>
    </source>
</evidence>
<name>A0A9W7E230_9STRA</name>
<organism evidence="1 2">
    <name type="scientific">Triparma laevis f. inornata</name>
    <dbReference type="NCBI Taxonomy" id="1714386"/>
    <lineage>
        <taxon>Eukaryota</taxon>
        <taxon>Sar</taxon>
        <taxon>Stramenopiles</taxon>
        <taxon>Ochrophyta</taxon>
        <taxon>Bolidophyceae</taxon>
        <taxon>Parmales</taxon>
        <taxon>Triparmaceae</taxon>
        <taxon>Triparma</taxon>
    </lineage>
</organism>
<dbReference type="AlphaFoldDB" id="A0A9W7E230"/>
<comment type="caution">
    <text evidence="1">The sequence shown here is derived from an EMBL/GenBank/DDBJ whole genome shotgun (WGS) entry which is preliminary data.</text>
</comment>
<dbReference type="Gene3D" id="2.60.120.200">
    <property type="match status" value="1"/>
</dbReference>
<dbReference type="Proteomes" id="UP001162640">
    <property type="component" value="Unassembled WGS sequence"/>
</dbReference>
<proteinExistence type="predicted"/>
<evidence type="ECO:0000313" key="1">
    <source>
        <dbReference type="EMBL" id="GMH63392.1"/>
    </source>
</evidence>